<feature type="binding site" evidence="17">
    <location>
        <position position="439"/>
    </location>
    <ligand>
        <name>AMP</name>
        <dbReference type="ChEBI" id="CHEBI:456215"/>
    </ligand>
</feature>
<dbReference type="HAMAP" id="MF_01965">
    <property type="entry name" value="NADHX_dehydratase"/>
    <property type="match status" value="1"/>
</dbReference>
<evidence type="ECO:0000256" key="6">
    <source>
        <dbReference type="ARBA" id="ARBA00022741"/>
    </source>
</evidence>
<feature type="binding site" evidence="17">
    <location>
        <position position="263"/>
    </location>
    <ligand>
        <name>(6S)-NADPHX</name>
        <dbReference type="ChEBI" id="CHEBI:64076"/>
    </ligand>
</feature>
<evidence type="ECO:0000256" key="19">
    <source>
        <dbReference type="PIRNR" id="PIRNR017184"/>
    </source>
</evidence>
<keyword evidence="12 17" id="KW-0456">Lyase</keyword>
<name>A0ABT0E6Q9_9GAMM</name>
<evidence type="ECO:0000256" key="11">
    <source>
        <dbReference type="ARBA" id="ARBA00023235"/>
    </source>
</evidence>
<evidence type="ECO:0000256" key="17">
    <source>
        <dbReference type="HAMAP-Rule" id="MF_01965"/>
    </source>
</evidence>
<keyword evidence="7 17" id="KW-0067">ATP-binding</keyword>
<feature type="binding site" evidence="18">
    <location>
        <begin position="64"/>
        <end position="68"/>
    </location>
    <ligand>
        <name>(6S)-NADPHX</name>
        <dbReference type="ChEBI" id="CHEBI:64076"/>
    </ligand>
</feature>
<dbReference type="InterPro" id="IPR030677">
    <property type="entry name" value="Nnr"/>
</dbReference>
<comment type="caution">
    <text evidence="18">Lacks conserved residue(s) required for the propagation of feature annotation.</text>
</comment>
<evidence type="ECO:0000256" key="9">
    <source>
        <dbReference type="ARBA" id="ARBA00022958"/>
    </source>
</evidence>
<evidence type="ECO:0000256" key="12">
    <source>
        <dbReference type="ARBA" id="ARBA00023239"/>
    </source>
</evidence>
<evidence type="ECO:0000256" key="10">
    <source>
        <dbReference type="ARBA" id="ARBA00023027"/>
    </source>
</evidence>
<keyword evidence="8 17" id="KW-0521">NADP</keyword>
<evidence type="ECO:0000256" key="8">
    <source>
        <dbReference type="ARBA" id="ARBA00022857"/>
    </source>
</evidence>
<reference evidence="22" key="1">
    <citation type="submission" date="2022-04" db="EMBL/GenBank/DDBJ databases">
        <title>Alcanivorax sp. CY1518 draft genome sequence.</title>
        <authorList>
            <person name="Zhao G."/>
            <person name="An M."/>
        </authorList>
    </citation>
    <scope>NUCLEOTIDE SEQUENCE</scope>
    <source>
        <strain evidence="22">CY1518</strain>
    </source>
</reference>
<feature type="binding site" evidence="18">
    <location>
        <position position="65"/>
    </location>
    <ligand>
        <name>K(+)</name>
        <dbReference type="ChEBI" id="CHEBI:29103"/>
    </ligand>
</feature>
<dbReference type="PROSITE" id="PS01050">
    <property type="entry name" value="YJEF_C_2"/>
    <property type="match status" value="1"/>
</dbReference>
<dbReference type="NCBIfam" id="TIGR00196">
    <property type="entry name" value="yjeF_cterm"/>
    <property type="match status" value="1"/>
</dbReference>
<dbReference type="EC" id="4.2.1.136" evidence="19"/>
<evidence type="ECO:0000256" key="15">
    <source>
        <dbReference type="ARBA" id="ARBA00048238"/>
    </source>
</evidence>
<comment type="function">
    <text evidence="18">Catalyzes the epimerization of the S- and R-forms of NAD(P)HX, a damaged form of NAD(P)H that is a result of enzymatic or heat-dependent hydration. This is a prerequisite for the S-specific NAD(P)H-hydrate dehydratase to allow the repair of both epimers of NAD(P)HX.</text>
</comment>
<dbReference type="SUPFAM" id="SSF53613">
    <property type="entry name" value="Ribokinase-like"/>
    <property type="match status" value="1"/>
</dbReference>
<organism evidence="22 23">
    <name type="scientific">Alcanivorax quisquiliarum</name>
    <dbReference type="NCBI Taxonomy" id="2933565"/>
    <lineage>
        <taxon>Bacteria</taxon>
        <taxon>Pseudomonadati</taxon>
        <taxon>Pseudomonadota</taxon>
        <taxon>Gammaproteobacteria</taxon>
        <taxon>Oceanospirillales</taxon>
        <taxon>Alcanivoracaceae</taxon>
        <taxon>Alcanivorax</taxon>
    </lineage>
</organism>
<evidence type="ECO:0000259" key="20">
    <source>
        <dbReference type="PROSITE" id="PS51383"/>
    </source>
</evidence>
<keyword evidence="9 18" id="KW-0630">Potassium</keyword>
<feature type="binding site" evidence="18">
    <location>
        <position position="128"/>
    </location>
    <ligand>
        <name>K(+)</name>
        <dbReference type="ChEBI" id="CHEBI:29103"/>
    </ligand>
</feature>
<comment type="caution">
    <text evidence="22">The sequence shown here is derived from an EMBL/GenBank/DDBJ whole genome shotgun (WGS) entry which is preliminary data.</text>
</comment>
<evidence type="ECO:0000313" key="23">
    <source>
        <dbReference type="Proteomes" id="UP001165524"/>
    </source>
</evidence>
<dbReference type="PANTHER" id="PTHR12592">
    <property type="entry name" value="ATP-DEPENDENT (S)-NAD(P)H-HYDRATE DEHYDRATASE FAMILY MEMBER"/>
    <property type="match status" value="1"/>
</dbReference>
<evidence type="ECO:0000256" key="2">
    <source>
        <dbReference type="ARBA" id="ARBA00000909"/>
    </source>
</evidence>
<comment type="function">
    <text evidence="14 19">Bifunctional enzyme that catalyzes the epimerization of the S- and R-forms of NAD(P)HX and the dehydration of the S-form of NAD(P)HX at the expense of ADP, which is converted to AMP. This allows the repair of both epimers of NAD(P)HX, a damaged form of NAD(P)H that is a result of enzymatic or heat-dependent hydration.</text>
</comment>
<comment type="catalytic activity">
    <reaction evidence="2 18 19">
        <text>(6R)-NADPHX = (6S)-NADPHX</text>
        <dbReference type="Rhea" id="RHEA:32227"/>
        <dbReference type="ChEBI" id="CHEBI:64076"/>
        <dbReference type="ChEBI" id="CHEBI:64077"/>
        <dbReference type="EC" id="5.1.99.6"/>
    </reaction>
</comment>
<evidence type="ECO:0000256" key="4">
    <source>
        <dbReference type="ARBA" id="ARBA00009524"/>
    </source>
</evidence>
<evidence type="ECO:0000256" key="18">
    <source>
        <dbReference type="HAMAP-Rule" id="MF_01966"/>
    </source>
</evidence>
<feature type="binding site" evidence="18">
    <location>
        <position position="164"/>
    </location>
    <ligand>
        <name>K(+)</name>
        <dbReference type="ChEBI" id="CHEBI:29103"/>
    </ligand>
</feature>
<keyword evidence="11 18" id="KW-0413">Isomerase</keyword>
<comment type="similarity">
    <text evidence="3 19">In the N-terminal section; belongs to the NnrE/AIBP family.</text>
</comment>
<comment type="cofactor">
    <cofactor evidence="18 19">
        <name>K(+)</name>
        <dbReference type="ChEBI" id="CHEBI:29103"/>
    </cofactor>
    <text evidence="18 19">Binds 1 potassium ion per subunit.</text>
</comment>
<keyword evidence="13" id="KW-0511">Multifunctional enzyme</keyword>
<dbReference type="PROSITE" id="PS51385">
    <property type="entry name" value="YJEF_N"/>
    <property type="match status" value="1"/>
</dbReference>
<evidence type="ECO:0000256" key="5">
    <source>
        <dbReference type="ARBA" id="ARBA00022723"/>
    </source>
</evidence>
<keyword evidence="23" id="KW-1185">Reference proteome</keyword>
<keyword evidence="10 17" id="KW-0520">NAD</keyword>
<dbReference type="Gene3D" id="3.40.50.10260">
    <property type="entry name" value="YjeF N-terminal domain"/>
    <property type="match status" value="1"/>
</dbReference>
<feature type="binding site" evidence="17">
    <location>
        <position position="324"/>
    </location>
    <ligand>
        <name>(6S)-NADPHX</name>
        <dbReference type="ChEBI" id="CHEBI:64076"/>
    </ligand>
</feature>
<evidence type="ECO:0000256" key="13">
    <source>
        <dbReference type="ARBA" id="ARBA00023268"/>
    </source>
</evidence>
<evidence type="ECO:0000256" key="1">
    <source>
        <dbReference type="ARBA" id="ARBA00000013"/>
    </source>
</evidence>
<dbReference type="NCBIfam" id="TIGR00197">
    <property type="entry name" value="yjeF_nterm"/>
    <property type="match status" value="1"/>
</dbReference>
<protein>
    <recommendedName>
        <fullName evidence="19">Bifunctional NAD(P)H-hydrate repair enzyme</fullName>
    </recommendedName>
    <alternativeName>
        <fullName evidence="19">Nicotinamide nucleotide repair protein</fullName>
    </alternativeName>
    <domain>
        <recommendedName>
            <fullName evidence="19">ADP-dependent (S)-NAD(P)H-hydrate dehydratase</fullName>
            <ecNumber evidence="19">4.2.1.136</ecNumber>
        </recommendedName>
        <alternativeName>
            <fullName evidence="19">ADP-dependent NAD(P)HX dehydratase</fullName>
        </alternativeName>
    </domain>
    <domain>
        <recommendedName>
            <fullName evidence="19">NAD(P)H-hydrate epimerase</fullName>
            <ecNumber evidence="19">5.1.99.6</ecNumber>
        </recommendedName>
    </domain>
</protein>
<dbReference type="EC" id="5.1.99.6" evidence="19"/>
<comment type="similarity">
    <text evidence="17">Belongs to the NnrD/CARKD family.</text>
</comment>
<comment type="cofactor">
    <cofactor evidence="17">
        <name>Mg(2+)</name>
        <dbReference type="ChEBI" id="CHEBI:18420"/>
    </cofactor>
</comment>
<dbReference type="RefSeq" id="WP_246951093.1">
    <property type="nucleotide sequence ID" value="NZ_JALKII010000003.1"/>
</dbReference>
<dbReference type="PROSITE" id="PS51383">
    <property type="entry name" value="YJEF_C_3"/>
    <property type="match status" value="1"/>
</dbReference>
<sequence>MPVLELPQQLYTAAGSRAIDALALADELLPQGTLMERAGASAFAVLRQEFPRARRLLVCCGAGNNGGDGYVVARLAAEAGLSPVLLPLAPETTLNGEAALMAAQTERLPRVRVSELSAALDNADLVVDALLGTGLAQRVRPETAAVIKAINAAGRPVLALDIPSGLSADTGAAQGVAIRADATVTFLCAKQGLLTGSGPEHSGRLWFDDLGVDPEVYAEVAPASWRPSPAALARWLPRRQRTGHKGRYGHVLVIGGDHGYGGAVVMAAQAAARTGAGLVSVATRVEHIAPLLARQPEVMAHAVESSDELAPLLQRATVVVAGPGLGQGKWGRVLLRASLAAQRPLVVDADGLNLLCDAVDYRPREDWILTPHPGEAARLLGIATEAVQADRFAAVARLQAEMGGTVLLKGAGTVIDSGRMAMPTVISYGNPGMGSGGMGDVLSGVIGGLVAQGLAPAEAAQAAALAHALAGDRVAALLGERGMLATDLLQQLPGVLNP</sequence>
<dbReference type="Pfam" id="PF03853">
    <property type="entry name" value="YjeF_N"/>
    <property type="match status" value="1"/>
</dbReference>
<feature type="binding site" evidence="18">
    <location>
        <position position="161"/>
    </location>
    <ligand>
        <name>(6S)-NADPHX</name>
        <dbReference type="ChEBI" id="CHEBI:64076"/>
    </ligand>
</feature>
<comment type="catalytic activity">
    <reaction evidence="15 17 19">
        <text>(6S)-NADHX + ADP = AMP + phosphate + NADH + H(+)</text>
        <dbReference type="Rhea" id="RHEA:32223"/>
        <dbReference type="ChEBI" id="CHEBI:15378"/>
        <dbReference type="ChEBI" id="CHEBI:43474"/>
        <dbReference type="ChEBI" id="CHEBI:57945"/>
        <dbReference type="ChEBI" id="CHEBI:64074"/>
        <dbReference type="ChEBI" id="CHEBI:456215"/>
        <dbReference type="ChEBI" id="CHEBI:456216"/>
        <dbReference type="EC" id="4.2.1.136"/>
    </reaction>
</comment>
<keyword evidence="5 18" id="KW-0479">Metal-binding</keyword>
<evidence type="ECO:0000259" key="21">
    <source>
        <dbReference type="PROSITE" id="PS51385"/>
    </source>
</evidence>
<dbReference type="InterPro" id="IPR036652">
    <property type="entry name" value="YjeF_N_dom_sf"/>
</dbReference>
<feature type="domain" description="YjeF C-terminal" evidence="20">
    <location>
        <begin position="228"/>
        <end position="498"/>
    </location>
</feature>
<evidence type="ECO:0000256" key="14">
    <source>
        <dbReference type="ARBA" id="ARBA00025153"/>
    </source>
</evidence>
<proteinExistence type="inferred from homology"/>
<feature type="domain" description="YjeF N-terminal" evidence="21">
    <location>
        <begin position="16"/>
        <end position="218"/>
    </location>
</feature>
<evidence type="ECO:0000256" key="3">
    <source>
        <dbReference type="ARBA" id="ARBA00006001"/>
    </source>
</evidence>
<dbReference type="InterPro" id="IPR000631">
    <property type="entry name" value="CARKD"/>
</dbReference>
<comment type="function">
    <text evidence="17">Catalyzes the dehydration of the S-form of NAD(P)HX at the expense of ADP, which is converted to AMP. Together with NAD(P)HX epimerase, which catalyzes the epimerization of the S- and R-forms, the enzyme allows the repair of both epimers of NAD(P)HX, a damaged form of NAD(P)H that is a result of enzymatic or heat-dependent hydration.</text>
</comment>
<comment type="catalytic activity">
    <reaction evidence="1 18 19">
        <text>(6R)-NADHX = (6S)-NADHX</text>
        <dbReference type="Rhea" id="RHEA:32215"/>
        <dbReference type="ChEBI" id="CHEBI:64074"/>
        <dbReference type="ChEBI" id="CHEBI:64075"/>
        <dbReference type="EC" id="5.1.99.6"/>
    </reaction>
</comment>
<keyword evidence="6 17" id="KW-0547">Nucleotide-binding</keyword>
<feature type="binding site" evidence="17">
    <location>
        <position position="372"/>
    </location>
    <ligand>
        <name>(6S)-NADPHX</name>
        <dbReference type="ChEBI" id="CHEBI:64076"/>
    </ligand>
</feature>
<dbReference type="Pfam" id="PF01256">
    <property type="entry name" value="Carb_kinase"/>
    <property type="match status" value="1"/>
</dbReference>
<dbReference type="EMBL" id="JALKII010000003">
    <property type="protein sequence ID" value="MCK0537502.1"/>
    <property type="molecule type" value="Genomic_DNA"/>
</dbReference>
<dbReference type="PIRSF" id="PIRSF017184">
    <property type="entry name" value="Nnr"/>
    <property type="match status" value="1"/>
</dbReference>
<feature type="binding site" evidence="17">
    <location>
        <begin position="409"/>
        <end position="413"/>
    </location>
    <ligand>
        <name>AMP</name>
        <dbReference type="ChEBI" id="CHEBI:456215"/>
    </ligand>
</feature>
<dbReference type="SUPFAM" id="SSF64153">
    <property type="entry name" value="YjeF N-terminal domain-like"/>
    <property type="match status" value="1"/>
</dbReference>
<dbReference type="HAMAP" id="MF_01966">
    <property type="entry name" value="NADHX_epimerase"/>
    <property type="match status" value="1"/>
</dbReference>
<dbReference type="PANTHER" id="PTHR12592:SF0">
    <property type="entry name" value="ATP-DEPENDENT (S)-NAD(P)H-HYDRATE DEHYDRATASE"/>
    <property type="match status" value="1"/>
</dbReference>
<evidence type="ECO:0000256" key="16">
    <source>
        <dbReference type="ARBA" id="ARBA00049209"/>
    </source>
</evidence>
<accession>A0ABT0E6Q9</accession>
<feature type="binding site" evidence="18">
    <location>
        <begin position="132"/>
        <end position="138"/>
    </location>
    <ligand>
        <name>(6S)-NADPHX</name>
        <dbReference type="ChEBI" id="CHEBI:64076"/>
    </ligand>
</feature>
<evidence type="ECO:0000256" key="7">
    <source>
        <dbReference type="ARBA" id="ARBA00022840"/>
    </source>
</evidence>
<feature type="binding site" evidence="17">
    <location>
        <position position="440"/>
    </location>
    <ligand>
        <name>(6S)-NADPHX</name>
        <dbReference type="ChEBI" id="CHEBI:64076"/>
    </ligand>
</feature>
<dbReference type="InterPro" id="IPR029056">
    <property type="entry name" value="Ribokinase-like"/>
</dbReference>
<comment type="similarity">
    <text evidence="4 19">In the C-terminal section; belongs to the NnrD/CARKD family.</text>
</comment>
<comment type="similarity">
    <text evidence="18">Belongs to the NnrE/AIBP family.</text>
</comment>
<comment type="subunit">
    <text evidence="17">Homotetramer.</text>
</comment>
<dbReference type="InterPro" id="IPR017953">
    <property type="entry name" value="Carbohydrate_kinase_pred_CS"/>
</dbReference>
<comment type="catalytic activity">
    <reaction evidence="16 17 19">
        <text>(6S)-NADPHX + ADP = AMP + phosphate + NADPH + H(+)</text>
        <dbReference type="Rhea" id="RHEA:32235"/>
        <dbReference type="ChEBI" id="CHEBI:15378"/>
        <dbReference type="ChEBI" id="CHEBI:43474"/>
        <dbReference type="ChEBI" id="CHEBI:57783"/>
        <dbReference type="ChEBI" id="CHEBI:64076"/>
        <dbReference type="ChEBI" id="CHEBI:456215"/>
        <dbReference type="ChEBI" id="CHEBI:456216"/>
        <dbReference type="EC" id="4.2.1.136"/>
    </reaction>
</comment>
<dbReference type="Proteomes" id="UP001165524">
    <property type="component" value="Unassembled WGS sequence"/>
</dbReference>
<dbReference type="InterPro" id="IPR004443">
    <property type="entry name" value="YjeF_N_dom"/>
</dbReference>
<gene>
    <name evidence="17" type="primary">nnrD</name>
    <name evidence="18" type="synonym">nnrE</name>
    <name evidence="22" type="ORF">MU846_07235</name>
</gene>
<dbReference type="Gene3D" id="3.40.1190.20">
    <property type="match status" value="1"/>
</dbReference>
<dbReference type="CDD" id="cd01171">
    <property type="entry name" value="YXKO-related"/>
    <property type="match status" value="1"/>
</dbReference>
<evidence type="ECO:0000313" key="22">
    <source>
        <dbReference type="EMBL" id="MCK0537502.1"/>
    </source>
</evidence>